<dbReference type="Proteomes" id="UP001499851">
    <property type="component" value="Unassembled WGS sequence"/>
</dbReference>
<feature type="transmembrane region" description="Helical" evidence="1">
    <location>
        <begin position="167"/>
        <end position="191"/>
    </location>
</feature>
<feature type="transmembrane region" description="Helical" evidence="1">
    <location>
        <begin position="55"/>
        <end position="73"/>
    </location>
</feature>
<protein>
    <recommendedName>
        <fullName evidence="2">CAAX prenyl protease 2/Lysostaphin resistance protein A-like domain-containing protein</fullName>
    </recommendedName>
</protein>
<feature type="transmembrane region" description="Helical" evidence="1">
    <location>
        <begin position="126"/>
        <end position="146"/>
    </location>
</feature>
<keyword evidence="4" id="KW-1185">Reference proteome</keyword>
<keyword evidence="1" id="KW-1133">Transmembrane helix</keyword>
<feature type="transmembrane region" description="Helical" evidence="1">
    <location>
        <begin position="94"/>
        <end position="114"/>
    </location>
</feature>
<keyword evidence="1" id="KW-0812">Transmembrane</keyword>
<evidence type="ECO:0000256" key="1">
    <source>
        <dbReference type="SAM" id="Phobius"/>
    </source>
</evidence>
<comment type="caution">
    <text evidence="3">The sequence shown here is derived from an EMBL/GenBank/DDBJ whole genome shotgun (WGS) entry which is preliminary data.</text>
</comment>
<dbReference type="PROSITE" id="PS51318">
    <property type="entry name" value="TAT"/>
    <property type="match status" value="1"/>
</dbReference>
<dbReference type="Pfam" id="PF02517">
    <property type="entry name" value="Rce1-like"/>
    <property type="match status" value="1"/>
</dbReference>
<proteinExistence type="predicted"/>
<dbReference type="EMBL" id="BAAAQF010000004">
    <property type="protein sequence ID" value="GAA1665623.1"/>
    <property type="molecule type" value="Genomic_DNA"/>
</dbReference>
<evidence type="ECO:0000259" key="2">
    <source>
        <dbReference type="Pfam" id="PF02517"/>
    </source>
</evidence>
<sequence length="295" mass="30609">MTATTPRTPLPTRRSLAWRALAAWAAMGLALGAAGPVSTALGEQWGLGRTGRQAVSALIVGLAVTAFIVWLNGRVDRRPLAALGLGPAGDAARGFVLGTVVTGGAAALVIAPAALASWIEFGPVDWGALGTFLILNALIAFGLEALPEELAFRGYVFTTLRRRGRTAAAFLGTTALFCLIMPPTSLAASATALLLGQEPDGLLLAPAGTDPVTYVILLACFGTALLAARIATGSLWTSIAMHLTFLTVNRLVFANADRDTGWQVEAVPDAAVLVLAYLLLTAAVFGLLARVRRRP</sequence>
<keyword evidence="1" id="KW-0472">Membrane</keyword>
<accession>A0ABN2G5E7</accession>
<feature type="transmembrane region" description="Helical" evidence="1">
    <location>
        <begin position="266"/>
        <end position="289"/>
    </location>
</feature>
<evidence type="ECO:0000313" key="3">
    <source>
        <dbReference type="EMBL" id="GAA1665623.1"/>
    </source>
</evidence>
<dbReference type="RefSeq" id="WP_344482266.1">
    <property type="nucleotide sequence ID" value="NZ_BAAAQF010000004.1"/>
</dbReference>
<name>A0ABN2G5E7_9ACTN</name>
<feature type="transmembrane region" description="Helical" evidence="1">
    <location>
        <begin position="235"/>
        <end position="254"/>
    </location>
</feature>
<reference evidence="3 4" key="1">
    <citation type="journal article" date="2019" name="Int. J. Syst. Evol. Microbiol.">
        <title>The Global Catalogue of Microorganisms (GCM) 10K type strain sequencing project: providing services to taxonomists for standard genome sequencing and annotation.</title>
        <authorList>
            <consortium name="The Broad Institute Genomics Platform"/>
            <consortium name="The Broad Institute Genome Sequencing Center for Infectious Disease"/>
            <person name="Wu L."/>
            <person name="Ma J."/>
        </authorList>
    </citation>
    <scope>NUCLEOTIDE SEQUENCE [LARGE SCALE GENOMIC DNA]</scope>
    <source>
        <strain evidence="3 4">JCM 16001</strain>
    </source>
</reference>
<evidence type="ECO:0000313" key="4">
    <source>
        <dbReference type="Proteomes" id="UP001499851"/>
    </source>
</evidence>
<feature type="transmembrane region" description="Helical" evidence="1">
    <location>
        <begin position="211"/>
        <end position="228"/>
    </location>
</feature>
<gene>
    <name evidence="3" type="ORF">GCM10009830_09000</name>
</gene>
<dbReference type="InterPro" id="IPR006311">
    <property type="entry name" value="TAT_signal"/>
</dbReference>
<dbReference type="InterPro" id="IPR003675">
    <property type="entry name" value="Rce1/LyrA-like_dom"/>
</dbReference>
<feature type="domain" description="CAAX prenyl protease 2/Lysostaphin resistance protein A-like" evidence="2">
    <location>
        <begin position="133"/>
        <end position="245"/>
    </location>
</feature>
<organism evidence="3 4">
    <name type="scientific">Glycomyces endophyticus</name>
    <dbReference type="NCBI Taxonomy" id="480996"/>
    <lineage>
        <taxon>Bacteria</taxon>
        <taxon>Bacillati</taxon>
        <taxon>Actinomycetota</taxon>
        <taxon>Actinomycetes</taxon>
        <taxon>Glycomycetales</taxon>
        <taxon>Glycomycetaceae</taxon>
        <taxon>Glycomyces</taxon>
    </lineage>
</organism>